<evidence type="ECO:0000313" key="4">
    <source>
        <dbReference type="Proteomes" id="UP001589613"/>
    </source>
</evidence>
<keyword evidence="4" id="KW-1185">Reference proteome</keyword>
<dbReference type="EMBL" id="JBHMAX010000010">
    <property type="protein sequence ID" value="MFB9731341.1"/>
    <property type="molecule type" value="Genomic_DNA"/>
</dbReference>
<evidence type="ECO:0000313" key="3">
    <source>
        <dbReference type="EMBL" id="MFB9731341.1"/>
    </source>
</evidence>
<comment type="caution">
    <text evidence="3">The sequence shown here is derived from an EMBL/GenBank/DDBJ whole genome shotgun (WGS) entry which is preliminary data.</text>
</comment>
<dbReference type="RefSeq" id="WP_075956755.1">
    <property type="nucleotide sequence ID" value="NZ_JBHMAX010000010.1"/>
</dbReference>
<dbReference type="Proteomes" id="UP001589613">
    <property type="component" value="Unassembled WGS sequence"/>
</dbReference>
<reference evidence="3 4" key="1">
    <citation type="submission" date="2024-09" db="EMBL/GenBank/DDBJ databases">
        <authorList>
            <person name="Sun Q."/>
            <person name="Mori K."/>
        </authorList>
    </citation>
    <scope>NUCLEOTIDE SEQUENCE [LARGE SCALE GENOMIC DNA]</scope>
    <source>
        <strain evidence="3 4">JCM 12763</strain>
    </source>
</reference>
<gene>
    <name evidence="3" type="ORF">ACFFN0_04710</name>
</gene>
<accession>A0ABV5V0M2</accession>
<protein>
    <submittedName>
        <fullName evidence="3">LytR C-terminal domain-containing protein</fullName>
    </submittedName>
</protein>
<evidence type="ECO:0000256" key="1">
    <source>
        <dbReference type="SAM" id="MobiDB-lite"/>
    </source>
</evidence>
<sequence length="183" mass="18674">MGYVRTAGMSTAARRARRRAGLVIVAVLLGLLLVFGFALAYVQGWFGLNEGGTDDAAVSTAVPAPAPSLAPEDVPVNVYNANAGNGAAGRAGEALRARSFDVLTVANDPEGATIDGVAVVRHGPEGVEEAEVLRDALPDGVELVEDGRQASSVDLVLGSAWEDLAEPGDDESGATDAESTEEG</sequence>
<dbReference type="InterPro" id="IPR027381">
    <property type="entry name" value="LytR/CpsA/Psr_C"/>
</dbReference>
<organism evidence="3 4">
    <name type="scientific">Ornithinimicrobium kibberense</name>
    <dbReference type="NCBI Taxonomy" id="282060"/>
    <lineage>
        <taxon>Bacteria</taxon>
        <taxon>Bacillati</taxon>
        <taxon>Actinomycetota</taxon>
        <taxon>Actinomycetes</taxon>
        <taxon>Micrococcales</taxon>
        <taxon>Ornithinimicrobiaceae</taxon>
        <taxon>Ornithinimicrobium</taxon>
    </lineage>
</organism>
<dbReference type="Pfam" id="PF13399">
    <property type="entry name" value="LytR_C"/>
    <property type="match status" value="1"/>
</dbReference>
<dbReference type="Gene3D" id="3.30.70.2390">
    <property type="match status" value="1"/>
</dbReference>
<evidence type="ECO:0000259" key="2">
    <source>
        <dbReference type="Pfam" id="PF13399"/>
    </source>
</evidence>
<name>A0ABV5V0M2_9MICO</name>
<feature type="compositionally biased region" description="Acidic residues" evidence="1">
    <location>
        <begin position="163"/>
        <end position="183"/>
    </location>
</feature>
<feature type="region of interest" description="Disordered" evidence="1">
    <location>
        <begin position="161"/>
        <end position="183"/>
    </location>
</feature>
<proteinExistence type="predicted"/>
<feature type="domain" description="LytR/CpsA/Psr regulator C-terminal" evidence="2">
    <location>
        <begin position="73"/>
        <end position="161"/>
    </location>
</feature>